<dbReference type="Proteomes" id="UP000642819">
    <property type="component" value="Unassembled WGS sequence"/>
</dbReference>
<proteinExistence type="predicted"/>
<evidence type="ECO:0000313" key="2">
    <source>
        <dbReference type="Proteomes" id="UP000642819"/>
    </source>
</evidence>
<accession>A0ABQ3GHH8</accession>
<reference evidence="2" key="1">
    <citation type="journal article" date="2019" name="Int. J. Syst. Evol. Microbiol.">
        <title>The Global Catalogue of Microorganisms (GCM) 10K type strain sequencing project: providing services to taxonomists for standard genome sequencing and annotation.</title>
        <authorList>
            <consortium name="The Broad Institute Genomics Platform"/>
            <consortium name="The Broad Institute Genome Sequencing Center for Infectious Disease"/>
            <person name="Wu L."/>
            <person name="Ma J."/>
        </authorList>
    </citation>
    <scope>NUCLEOTIDE SEQUENCE [LARGE SCALE GENOMIC DNA]</scope>
    <source>
        <strain evidence="2">KCTC 19466</strain>
    </source>
</reference>
<protein>
    <submittedName>
        <fullName evidence="1">Uncharacterized protein</fullName>
    </submittedName>
</protein>
<dbReference type="EMBL" id="BMXK01000005">
    <property type="protein sequence ID" value="GHD05782.1"/>
    <property type="molecule type" value="Genomic_DNA"/>
</dbReference>
<name>A0ABQ3GHH8_9MICC</name>
<comment type="caution">
    <text evidence="1">The sequence shown here is derived from an EMBL/GenBank/DDBJ whole genome shotgun (WGS) entry which is preliminary data.</text>
</comment>
<gene>
    <name evidence="1" type="ORF">GCM10008096_15190</name>
</gene>
<sequence length="67" mass="6303">MTGGSRFSAGDVEVAGFGVGDAGALLVGAADEADGDSTGGAVVPLQALNASAPTTATVATPMRAIPN</sequence>
<evidence type="ECO:0000313" key="1">
    <source>
        <dbReference type="EMBL" id="GHD05782.1"/>
    </source>
</evidence>
<keyword evidence="2" id="KW-1185">Reference proteome</keyword>
<organism evidence="1 2">
    <name type="scientific">Zhihengliuella salsuginis</name>
    <dbReference type="NCBI Taxonomy" id="578222"/>
    <lineage>
        <taxon>Bacteria</taxon>
        <taxon>Bacillati</taxon>
        <taxon>Actinomycetota</taxon>
        <taxon>Actinomycetes</taxon>
        <taxon>Micrococcales</taxon>
        <taxon>Micrococcaceae</taxon>
        <taxon>Zhihengliuella</taxon>
    </lineage>
</organism>